<sequence length="97" mass="11200">MNSKKLDSILKNIPPATIADEKKLDAMQHVFSATPNKTIQEKTERIVAEIPQVLKEEIKNYIDKNKGITERIIILKALKLFGFHINDDWLVDKRSTR</sequence>
<keyword evidence="1" id="KW-0614">Plasmid</keyword>
<evidence type="ECO:0000313" key="2">
    <source>
        <dbReference type="Proteomes" id="UP000008005"/>
    </source>
</evidence>
<reference evidence="2" key="1">
    <citation type="submission" date="2012-02" db="EMBL/GenBank/DDBJ databases">
        <title>Complete genome sequence of Candidatus Rickettsia amblyommii strain GAT-30V.</title>
        <authorList>
            <person name="Johnson S.L."/>
            <person name="Munk A.C."/>
            <person name="Han S."/>
            <person name="Bruce D.C."/>
            <person name="Dasch G.A."/>
        </authorList>
    </citation>
    <scope>NUCLEOTIDE SEQUENCE [LARGE SCALE GENOMIC DNA]</scope>
    <source>
        <strain evidence="2">GAT-30V</strain>
        <plasmid evidence="2">pMCE_3</plasmid>
    </source>
</reference>
<dbReference type="AlphaFoldDB" id="H8K6D9"/>
<geneLocation type="plasmid" evidence="1 2">
    <name>pMCE_3</name>
</geneLocation>
<dbReference type="HOGENOM" id="CLU_2344811_0_0_5"/>
<organism evidence="1 2">
    <name type="scientific">Rickettsia amblyommatis (strain GAT-30V)</name>
    <name type="common">Rickettsia amblyommii</name>
    <dbReference type="NCBI Taxonomy" id="1105111"/>
    <lineage>
        <taxon>Bacteria</taxon>
        <taxon>Pseudomonadati</taxon>
        <taxon>Pseudomonadota</taxon>
        <taxon>Alphaproteobacteria</taxon>
        <taxon>Rickettsiales</taxon>
        <taxon>Rickettsiaceae</taxon>
        <taxon>Rickettsieae</taxon>
        <taxon>Rickettsia</taxon>
        <taxon>spotted fever group</taxon>
    </lineage>
</organism>
<proteinExistence type="predicted"/>
<accession>H8K6D9</accession>
<gene>
    <name evidence="1" type="ordered locus">MCE_08665</name>
</gene>
<name>H8K6D9_RICAG</name>
<dbReference type="RefSeq" id="WP_014386962.1">
    <property type="nucleotide sequence ID" value="NC_017021.1"/>
</dbReference>
<dbReference type="Proteomes" id="UP000008005">
    <property type="component" value="Plasmid pMCE_3"/>
</dbReference>
<evidence type="ECO:0000313" key="1">
    <source>
        <dbReference type="EMBL" id="AFC70450.1"/>
    </source>
</evidence>
<protein>
    <submittedName>
        <fullName evidence="1">Uncharacterized protein</fullName>
    </submittedName>
</protein>
<dbReference type="EMBL" id="CP003337">
    <property type="protein sequence ID" value="AFC70450.1"/>
    <property type="molecule type" value="Genomic_DNA"/>
</dbReference>
<dbReference type="KEGG" id="ram:MCE_08665"/>